<dbReference type="GeneID" id="110254929"/>
<dbReference type="Proteomes" id="UP000887567">
    <property type="component" value="Unplaced"/>
</dbReference>
<evidence type="ECO:0000256" key="2">
    <source>
        <dbReference type="ARBA" id="ARBA00022692"/>
    </source>
</evidence>
<evidence type="ECO:0000256" key="5">
    <source>
        <dbReference type="SAM" id="Phobius"/>
    </source>
</evidence>
<proteinExistence type="predicted"/>
<feature type="transmembrane region" description="Helical" evidence="5">
    <location>
        <begin position="155"/>
        <end position="175"/>
    </location>
</feature>
<reference evidence="6" key="1">
    <citation type="submission" date="2022-11" db="UniProtKB">
        <authorList>
            <consortium name="EnsemblMetazoa"/>
        </authorList>
    </citation>
    <scope>IDENTIFICATION</scope>
</reference>
<dbReference type="EnsemblMetazoa" id="XM_021061984.2">
    <property type="protein sequence ID" value="XP_020917643.1"/>
    <property type="gene ID" value="LOC110254929"/>
</dbReference>
<dbReference type="InterPro" id="IPR036259">
    <property type="entry name" value="MFS_trans_sf"/>
</dbReference>
<dbReference type="SUPFAM" id="SSF103473">
    <property type="entry name" value="MFS general substrate transporter"/>
    <property type="match status" value="1"/>
</dbReference>
<comment type="subcellular location">
    <subcellularLocation>
        <location evidence="1">Membrane</location>
        <topology evidence="1">Multi-pass membrane protein</topology>
    </subcellularLocation>
</comment>
<keyword evidence="3 5" id="KW-1133">Transmembrane helix</keyword>
<dbReference type="PANTHER" id="PTHR23507:SF1">
    <property type="entry name" value="FI18259P1-RELATED"/>
    <property type="match status" value="1"/>
</dbReference>
<dbReference type="OrthoDB" id="419734at2759"/>
<organism evidence="6 7">
    <name type="scientific">Exaiptasia diaphana</name>
    <name type="common">Tropical sea anemone</name>
    <name type="synonym">Aiptasia pulchella</name>
    <dbReference type="NCBI Taxonomy" id="2652724"/>
    <lineage>
        <taxon>Eukaryota</taxon>
        <taxon>Metazoa</taxon>
        <taxon>Cnidaria</taxon>
        <taxon>Anthozoa</taxon>
        <taxon>Hexacorallia</taxon>
        <taxon>Actiniaria</taxon>
        <taxon>Aiptasiidae</taxon>
        <taxon>Exaiptasia</taxon>
    </lineage>
</organism>
<dbReference type="KEGG" id="epa:110254929"/>
<keyword evidence="4 5" id="KW-0472">Membrane</keyword>
<dbReference type="GO" id="GO:0016020">
    <property type="term" value="C:membrane"/>
    <property type="evidence" value="ECO:0007669"/>
    <property type="project" value="UniProtKB-SubCell"/>
</dbReference>
<dbReference type="RefSeq" id="XP_020917643.1">
    <property type="nucleotide sequence ID" value="XM_021061984.2"/>
</dbReference>
<feature type="transmembrane region" description="Helical" evidence="5">
    <location>
        <begin position="187"/>
        <end position="209"/>
    </location>
</feature>
<feature type="transmembrane region" description="Helical" evidence="5">
    <location>
        <begin position="102"/>
        <end position="118"/>
    </location>
</feature>
<keyword evidence="2 5" id="KW-0812">Transmembrane</keyword>
<sequence>EKVKANFFDLNSVRRLLQIVTKPRKNGRKNLILALGIVGINVTFTVGTAAVSILYVLRSPLCWQPTVLGYFLAYRFFVLGAGGVIFIYVLKKCFNEINVTRLGFVSQIAAMLLFAFSTKTWMVFLVPAVSILSAIQDPVLSSIASRIVTKEEQGILFAVSGCIGATGELVGNALFNSLYPLSLQFNFPGFVFVLCAGCSLVLLLCTSLFDVQLDILNKQEVDVNENKQVETTAL</sequence>
<feature type="transmembrane region" description="Helical" evidence="5">
    <location>
        <begin position="124"/>
        <end position="143"/>
    </location>
</feature>
<name>A0A913YAD1_EXADI</name>
<dbReference type="PANTHER" id="PTHR23507">
    <property type="entry name" value="ZGC:174356"/>
    <property type="match status" value="1"/>
</dbReference>
<evidence type="ECO:0000256" key="3">
    <source>
        <dbReference type="ARBA" id="ARBA00022989"/>
    </source>
</evidence>
<evidence type="ECO:0000313" key="6">
    <source>
        <dbReference type="EnsemblMetazoa" id="XP_020917643.1"/>
    </source>
</evidence>
<dbReference type="AlphaFoldDB" id="A0A913YAD1"/>
<dbReference type="OMA" id="WFIFACF"/>
<dbReference type="Gene3D" id="1.20.1250.20">
    <property type="entry name" value="MFS general substrate transporter like domains"/>
    <property type="match status" value="1"/>
</dbReference>
<evidence type="ECO:0000256" key="1">
    <source>
        <dbReference type="ARBA" id="ARBA00004141"/>
    </source>
</evidence>
<feature type="transmembrane region" description="Helical" evidence="5">
    <location>
        <begin position="67"/>
        <end position="90"/>
    </location>
</feature>
<dbReference type="GO" id="GO:0022857">
    <property type="term" value="F:transmembrane transporter activity"/>
    <property type="evidence" value="ECO:0007669"/>
    <property type="project" value="TreeGrafter"/>
</dbReference>
<accession>A0A913YAD1</accession>
<evidence type="ECO:0000256" key="4">
    <source>
        <dbReference type="ARBA" id="ARBA00023136"/>
    </source>
</evidence>
<evidence type="ECO:0000313" key="7">
    <source>
        <dbReference type="Proteomes" id="UP000887567"/>
    </source>
</evidence>
<keyword evidence="7" id="KW-1185">Reference proteome</keyword>
<feature type="transmembrane region" description="Helical" evidence="5">
    <location>
        <begin position="31"/>
        <end position="55"/>
    </location>
</feature>
<protein>
    <submittedName>
        <fullName evidence="6">Uncharacterized protein</fullName>
    </submittedName>
</protein>